<dbReference type="OrthoDB" id="447842at2759"/>
<comment type="caution">
    <text evidence="3">The sequence shown here is derived from an EMBL/GenBank/DDBJ whole genome shotgun (WGS) entry which is preliminary data.</text>
</comment>
<dbReference type="SUPFAM" id="SSF55811">
    <property type="entry name" value="Nudix"/>
    <property type="match status" value="1"/>
</dbReference>
<feature type="region of interest" description="Disordered" evidence="1">
    <location>
        <begin position="256"/>
        <end position="313"/>
    </location>
</feature>
<protein>
    <submittedName>
        <fullName evidence="3">2534_t:CDS:1</fullName>
    </submittedName>
</protein>
<name>A0A9N9I6X0_9GLOM</name>
<evidence type="ECO:0000313" key="3">
    <source>
        <dbReference type="EMBL" id="CAG8723164.1"/>
    </source>
</evidence>
<dbReference type="Gene3D" id="3.90.79.10">
    <property type="entry name" value="Nucleoside Triphosphate Pyrophosphohydrolase"/>
    <property type="match status" value="1"/>
</dbReference>
<dbReference type="Proteomes" id="UP000789342">
    <property type="component" value="Unassembled WGS sequence"/>
</dbReference>
<organism evidence="3 4">
    <name type="scientific">Acaulospora morrowiae</name>
    <dbReference type="NCBI Taxonomy" id="94023"/>
    <lineage>
        <taxon>Eukaryota</taxon>
        <taxon>Fungi</taxon>
        <taxon>Fungi incertae sedis</taxon>
        <taxon>Mucoromycota</taxon>
        <taxon>Glomeromycotina</taxon>
        <taxon>Glomeromycetes</taxon>
        <taxon>Diversisporales</taxon>
        <taxon>Acaulosporaceae</taxon>
        <taxon>Acaulospora</taxon>
    </lineage>
</organism>
<evidence type="ECO:0000313" key="4">
    <source>
        <dbReference type="Proteomes" id="UP000789342"/>
    </source>
</evidence>
<evidence type="ECO:0000259" key="2">
    <source>
        <dbReference type="PROSITE" id="PS51462"/>
    </source>
</evidence>
<dbReference type="PROSITE" id="PS51462">
    <property type="entry name" value="NUDIX"/>
    <property type="match status" value="1"/>
</dbReference>
<dbReference type="EMBL" id="CAJVPV010023231">
    <property type="protein sequence ID" value="CAG8723164.1"/>
    <property type="molecule type" value="Genomic_DNA"/>
</dbReference>
<gene>
    <name evidence="3" type="ORF">AMORRO_LOCUS13472</name>
</gene>
<proteinExistence type="predicted"/>
<feature type="domain" description="Nudix hydrolase" evidence="2">
    <location>
        <begin position="96"/>
        <end position="232"/>
    </location>
</feature>
<feature type="non-terminal residue" evidence="3">
    <location>
        <position position="1"/>
    </location>
</feature>
<dbReference type="InterPro" id="IPR015797">
    <property type="entry name" value="NUDIX_hydrolase-like_dom_sf"/>
</dbReference>
<dbReference type="AlphaFoldDB" id="A0A9N9I6X0"/>
<dbReference type="CDD" id="cd02883">
    <property type="entry name" value="NUDIX_Hydrolase"/>
    <property type="match status" value="1"/>
</dbReference>
<sequence>DIQFECLKSQFSGYKLRMDNFNKLKDYSSQMIGNLQKIEEDLKVLHSSEERSVAMLSAYILVANSSYGSVEQVNQEIDQINKDLVRLECEKTIIEGDIKYISMCILIDGTKNVWLNLVDEGNGSSFYQVPSGQLKMKSGQRESFEECAIREMREQTGIVILPKNLKKVIEHRYVLVGGLHVCNIFLTCVHDIIPVHESLGDDIWKRFDYKELDKLDYPLIYSLRAVYSDIERNIHSLRINNRSSMKIKMMNGDKDAINGKKRVHSESDDDKDAINGKKRVHSESDDNDSSDDSKRVSDDSKRVADDSKRVKLR</sequence>
<keyword evidence="4" id="KW-1185">Reference proteome</keyword>
<evidence type="ECO:0000256" key="1">
    <source>
        <dbReference type="SAM" id="MobiDB-lite"/>
    </source>
</evidence>
<feature type="compositionally biased region" description="Basic and acidic residues" evidence="1">
    <location>
        <begin position="291"/>
        <end position="313"/>
    </location>
</feature>
<accession>A0A9N9I6X0</accession>
<reference evidence="3" key="1">
    <citation type="submission" date="2021-06" db="EMBL/GenBank/DDBJ databases">
        <authorList>
            <person name="Kallberg Y."/>
            <person name="Tangrot J."/>
            <person name="Rosling A."/>
        </authorList>
    </citation>
    <scope>NUCLEOTIDE SEQUENCE</scope>
    <source>
        <strain evidence="3">CL551</strain>
    </source>
</reference>
<dbReference type="InterPro" id="IPR000086">
    <property type="entry name" value="NUDIX_hydrolase_dom"/>
</dbReference>